<dbReference type="SUPFAM" id="SSF103378">
    <property type="entry name" value="2-methylcitrate dehydratase PrpD"/>
    <property type="match status" value="1"/>
</dbReference>
<gene>
    <name evidence="4" type="ORF">CAL12_27260</name>
</gene>
<dbReference type="KEGG" id="bgv:CAL12_27260"/>
<evidence type="ECO:0008006" key="6">
    <source>
        <dbReference type="Google" id="ProtNLM"/>
    </source>
</evidence>
<dbReference type="Pfam" id="PF03972">
    <property type="entry name" value="MmgE_PrpD_N"/>
    <property type="match status" value="1"/>
</dbReference>
<reference evidence="4 5" key="1">
    <citation type="submission" date="2017-05" db="EMBL/GenBank/DDBJ databases">
        <title>Complete and WGS of Bordetella genogroups.</title>
        <authorList>
            <person name="Spilker T."/>
            <person name="LiPuma J."/>
        </authorList>
    </citation>
    <scope>NUCLEOTIDE SEQUENCE [LARGE SCALE GENOMIC DNA]</scope>
    <source>
        <strain evidence="4 5">AU19157</strain>
    </source>
</reference>
<dbReference type="InterPro" id="IPR005656">
    <property type="entry name" value="MmgE_PrpD"/>
</dbReference>
<dbReference type="AlphaFoldDB" id="A0A1W6YT34"/>
<evidence type="ECO:0000259" key="3">
    <source>
        <dbReference type="Pfam" id="PF19305"/>
    </source>
</evidence>
<dbReference type="Gene3D" id="1.10.4100.10">
    <property type="entry name" value="2-methylcitrate dehydratase PrpD"/>
    <property type="match status" value="1"/>
</dbReference>
<dbReference type="Proteomes" id="UP000194151">
    <property type="component" value="Chromosome"/>
</dbReference>
<dbReference type="RefSeq" id="WP_086067472.1">
    <property type="nucleotide sequence ID" value="NZ_CP021108.1"/>
</dbReference>
<protein>
    <recommendedName>
        <fullName evidence="6">2-methylcitrate dehydratase</fullName>
    </recommendedName>
</protein>
<dbReference type="STRING" id="1416806.CAL12_27260"/>
<dbReference type="PANTHER" id="PTHR16943:SF8">
    <property type="entry name" value="2-METHYLCITRATE DEHYDRATASE"/>
    <property type="match status" value="1"/>
</dbReference>
<dbReference type="InterPro" id="IPR036148">
    <property type="entry name" value="MmgE/PrpD_sf"/>
</dbReference>
<evidence type="ECO:0000313" key="5">
    <source>
        <dbReference type="Proteomes" id="UP000194151"/>
    </source>
</evidence>
<accession>A0A1W6YT34</accession>
<name>A0A1W6YT34_9BORD</name>
<keyword evidence="5" id="KW-1185">Reference proteome</keyword>
<dbReference type="Pfam" id="PF19305">
    <property type="entry name" value="MmgE_PrpD_C"/>
    <property type="match status" value="1"/>
</dbReference>
<feature type="domain" description="MmgE/PrpD N-terminal" evidence="2">
    <location>
        <begin position="28"/>
        <end position="260"/>
    </location>
</feature>
<feature type="domain" description="MmgE/PrpD C-terminal" evidence="3">
    <location>
        <begin position="285"/>
        <end position="431"/>
    </location>
</feature>
<dbReference type="OrthoDB" id="9797528at2"/>
<organism evidence="4 5">
    <name type="scientific">Bordetella genomosp. 8</name>
    <dbReference type="NCBI Taxonomy" id="1416806"/>
    <lineage>
        <taxon>Bacteria</taxon>
        <taxon>Pseudomonadati</taxon>
        <taxon>Pseudomonadota</taxon>
        <taxon>Betaproteobacteria</taxon>
        <taxon>Burkholderiales</taxon>
        <taxon>Alcaligenaceae</taxon>
        <taxon>Bordetella</taxon>
    </lineage>
</organism>
<dbReference type="PANTHER" id="PTHR16943">
    <property type="entry name" value="2-METHYLCITRATE DEHYDRATASE-RELATED"/>
    <property type="match status" value="1"/>
</dbReference>
<dbReference type="InterPro" id="IPR045337">
    <property type="entry name" value="MmgE_PrpD_C"/>
</dbReference>
<evidence type="ECO:0000259" key="2">
    <source>
        <dbReference type="Pfam" id="PF03972"/>
    </source>
</evidence>
<comment type="similarity">
    <text evidence="1">Belongs to the PrpD family.</text>
</comment>
<dbReference type="InterPro" id="IPR042183">
    <property type="entry name" value="MmgE/PrpD_sf_1"/>
</dbReference>
<dbReference type="InterPro" id="IPR045336">
    <property type="entry name" value="MmgE_PrpD_N"/>
</dbReference>
<evidence type="ECO:0000313" key="4">
    <source>
        <dbReference type="EMBL" id="ARP84148.1"/>
    </source>
</evidence>
<evidence type="ECO:0000256" key="1">
    <source>
        <dbReference type="ARBA" id="ARBA00006174"/>
    </source>
</evidence>
<sequence>MNTSIATEEMDLQAPSANPTGTAPCAVQLGQFVAGVRADRLPAQVVDHAKSRLVDCLATAISSRALPVPAVAGAFVADSRGGASIVGRRQCAAAVDASFVNATLINGSTHDDFLAKSHAGAVVVPAALALIEEHGGTGADLLAAIVAGYEVTARAYLGGPGMLPRFRATGVPGAVGAAAAAARALRLDARGAMHALGLGAMFASGFGEGFHSGTMDVKLNVGWASRSGTSAALLARAGATASPTIFEGTSGFFHAFSNGVDSAPRTVEGLGEKFLIEDTLYKERPVCIFVQTPVELAHRLVRQHGFDPAAIEHVRIHAPIATYTNPGYQNAAPFATALKARISASFTVAAALLGRPIDTYEYYDHTDDAEVLALAKRVQLVEPTSDIHDVHVQVMVAGRSFEARGVEMEYQLPSHDKVVRKFRRLTADLESDLGERILAAALEMDRAPDVAELTRLLRLV</sequence>
<proteinExistence type="inferred from homology"/>
<dbReference type="EMBL" id="CP021108">
    <property type="protein sequence ID" value="ARP84148.1"/>
    <property type="molecule type" value="Genomic_DNA"/>
</dbReference>
<dbReference type="GO" id="GO:0016829">
    <property type="term" value="F:lyase activity"/>
    <property type="evidence" value="ECO:0007669"/>
    <property type="project" value="InterPro"/>
</dbReference>